<name>A0ABV8RNM2_9SPHN</name>
<dbReference type="RefSeq" id="WP_379538446.1">
    <property type="nucleotide sequence ID" value="NZ_JBHSDR010000004.1"/>
</dbReference>
<evidence type="ECO:0000313" key="4">
    <source>
        <dbReference type="Proteomes" id="UP001595828"/>
    </source>
</evidence>
<sequence length="84" mass="9048">MQLDELPIGVKARIASVDWAMLVPEEGQRLRALGLDAGAEVTLAYRGILAGRDPLAVEVGRMTVAMRRGHARAMQVEPLQPVSA</sequence>
<keyword evidence="4" id="KW-1185">Reference proteome</keyword>
<accession>A0ABV8RNM2</accession>
<dbReference type="EMBL" id="JBHSDR010000004">
    <property type="protein sequence ID" value="MFC4294966.1"/>
    <property type="molecule type" value="Genomic_DNA"/>
</dbReference>
<keyword evidence="1" id="KW-0408">Iron</keyword>
<dbReference type="Pfam" id="PF04023">
    <property type="entry name" value="FeoA"/>
    <property type="match status" value="1"/>
</dbReference>
<comment type="caution">
    <text evidence="3">The sequence shown here is derived from an EMBL/GenBank/DDBJ whole genome shotgun (WGS) entry which is preliminary data.</text>
</comment>
<dbReference type="Proteomes" id="UP001595828">
    <property type="component" value="Unassembled WGS sequence"/>
</dbReference>
<reference evidence="4" key="1">
    <citation type="journal article" date="2019" name="Int. J. Syst. Evol. Microbiol.">
        <title>The Global Catalogue of Microorganisms (GCM) 10K type strain sequencing project: providing services to taxonomists for standard genome sequencing and annotation.</title>
        <authorList>
            <consortium name="The Broad Institute Genomics Platform"/>
            <consortium name="The Broad Institute Genome Sequencing Center for Infectious Disease"/>
            <person name="Wu L."/>
            <person name="Ma J."/>
        </authorList>
    </citation>
    <scope>NUCLEOTIDE SEQUENCE [LARGE SCALE GENOMIC DNA]</scope>
    <source>
        <strain evidence="4">CGMCC 1.12989</strain>
    </source>
</reference>
<evidence type="ECO:0000256" key="1">
    <source>
        <dbReference type="ARBA" id="ARBA00023004"/>
    </source>
</evidence>
<dbReference type="InterPro" id="IPR007167">
    <property type="entry name" value="Fe-transptr_FeoA-like"/>
</dbReference>
<protein>
    <submittedName>
        <fullName evidence="3">FeoA family protein</fullName>
    </submittedName>
</protein>
<feature type="domain" description="Ferrous iron transporter FeoA-like" evidence="2">
    <location>
        <begin position="1"/>
        <end position="78"/>
    </location>
</feature>
<dbReference type="InterPro" id="IPR038157">
    <property type="entry name" value="FeoA_core_dom"/>
</dbReference>
<dbReference type="InterPro" id="IPR008988">
    <property type="entry name" value="Transcriptional_repressor_C"/>
</dbReference>
<gene>
    <name evidence="3" type="ORF">ACFO0A_07835</name>
</gene>
<dbReference type="SMART" id="SM00899">
    <property type="entry name" value="FeoA"/>
    <property type="match status" value="1"/>
</dbReference>
<proteinExistence type="predicted"/>
<evidence type="ECO:0000259" key="2">
    <source>
        <dbReference type="SMART" id="SM00899"/>
    </source>
</evidence>
<organism evidence="3 4">
    <name type="scientific">Novosphingobium tardum</name>
    <dbReference type="NCBI Taxonomy" id="1538021"/>
    <lineage>
        <taxon>Bacteria</taxon>
        <taxon>Pseudomonadati</taxon>
        <taxon>Pseudomonadota</taxon>
        <taxon>Alphaproteobacteria</taxon>
        <taxon>Sphingomonadales</taxon>
        <taxon>Sphingomonadaceae</taxon>
        <taxon>Novosphingobium</taxon>
    </lineage>
</organism>
<evidence type="ECO:0000313" key="3">
    <source>
        <dbReference type="EMBL" id="MFC4294966.1"/>
    </source>
</evidence>
<dbReference type="SUPFAM" id="SSF50037">
    <property type="entry name" value="C-terminal domain of transcriptional repressors"/>
    <property type="match status" value="1"/>
</dbReference>
<dbReference type="Gene3D" id="2.30.30.90">
    <property type="match status" value="1"/>
</dbReference>